<dbReference type="SMART" id="SM00796">
    <property type="entry name" value="AHS1"/>
    <property type="match status" value="1"/>
</dbReference>
<keyword evidence="2 6" id="KW-0378">Hydrolase</keyword>
<name>A0A2S7XJ31_9GAMM</name>
<dbReference type="PANTHER" id="PTHR34698">
    <property type="entry name" value="5-OXOPROLINASE SUBUNIT B"/>
    <property type="match status" value="1"/>
</dbReference>
<feature type="domain" description="Carboxyltransferase" evidence="4">
    <location>
        <begin position="2"/>
        <end position="205"/>
    </location>
</feature>
<evidence type="ECO:0000313" key="7">
    <source>
        <dbReference type="Proteomes" id="UP000239273"/>
    </source>
</evidence>
<dbReference type="Gene3D" id="2.40.100.10">
    <property type="entry name" value="Cyclophilin-like"/>
    <property type="match status" value="1"/>
</dbReference>
<proteinExistence type="predicted"/>
<evidence type="ECO:0000256" key="2">
    <source>
        <dbReference type="ARBA" id="ARBA00022801"/>
    </source>
</evidence>
<dbReference type="InterPro" id="IPR010016">
    <property type="entry name" value="PxpB"/>
</dbReference>
<dbReference type="SUPFAM" id="SSF160467">
    <property type="entry name" value="PH0987 N-terminal domain-like"/>
    <property type="match status" value="1"/>
</dbReference>
<evidence type="ECO:0000256" key="1">
    <source>
        <dbReference type="ARBA" id="ARBA00022741"/>
    </source>
</evidence>
<dbReference type="Pfam" id="PF02682">
    <property type="entry name" value="CT_C_D"/>
    <property type="match status" value="1"/>
</dbReference>
<reference evidence="6 7" key="2">
    <citation type="submission" date="2016-12" db="EMBL/GenBank/DDBJ databases">
        <title>Diversity of luminous bacteria.</title>
        <authorList>
            <person name="Yoshizawa S."/>
            <person name="Kogure K."/>
        </authorList>
    </citation>
    <scope>NUCLEOTIDE SEQUENCE [LARGE SCALE GENOMIC DNA]</scope>
    <source>
        <strain evidence="6 7">NBRC 105001</strain>
    </source>
</reference>
<evidence type="ECO:0000313" key="6">
    <source>
        <dbReference type="EMBL" id="PQJ93392.1"/>
    </source>
</evidence>
<dbReference type="PANTHER" id="PTHR34698:SF2">
    <property type="entry name" value="5-OXOPROLINASE SUBUNIT B"/>
    <property type="match status" value="1"/>
</dbReference>
<dbReference type="GO" id="GO:0016787">
    <property type="term" value="F:hydrolase activity"/>
    <property type="evidence" value="ECO:0007669"/>
    <property type="project" value="UniProtKB-KW"/>
</dbReference>
<reference evidence="5" key="4">
    <citation type="submission" date="2023-01" db="EMBL/GenBank/DDBJ databases">
        <title>Draft genome sequence of Aliivibrio sifiae strain NBRC 105001.</title>
        <authorList>
            <person name="Sun Q."/>
            <person name="Mori K."/>
        </authorList>
    </citation>
    <scope>NUCLEOTIDE SEQUENCE</scope>
    <source>
        <strain evidence="5">NBRC 105001</strain>
    </source>
</reference>
<sequence>MMKISAVSEASVLVVFSDMVSPDTADMIAQSVAMIEQESDLFVIDMVPSYTSILITYDLTRIELRSFMSRLNLCLQKSNECGQLSSSSVVIELPVYYGKEVSLDAEEISRHTGLSFDEIVSIHSSQEYRVYAIGFAPGFAYLGNTDPRIHIPRKSTPRLSVPAGSLAIAEQQTAIYPKSSPGGWQVIGRTPINLIDFNRENLTVFEMGAKVIFKPISREEYIAMGGEISEALLEEGAHNV</sequence>
<dbReference type="SUPFAM" id="SSF50891">
    <property type="entry name" value="Cyclophilin-like"/>
    <property type="match status" value="1"/>
</dbReference>
<dbReference type="Proteomes" id="UP001156660">
    <property type="component" value="Unassembled WGS sequence"/>
</dbReference>
<reference evidence="5" key="1">
    <citation type="journal article" date="2014" name="Int. J. Syst. Evol. Microbiol.">
        <title>Complete genome of a new Firmicutes species belonging to the dominant human colonic microbiota ('Ruminococcus bicirculans') reveals two chromosomes and a selective capacity to utilize plant glucans.</title>
        <authorList>
            <consortium name="NISC Comparative Sequencing Program"/>
            <person name="Wegmann U."/>
            <person name="Louis P."/>
            <person name="Goesmann A."/>
            <person name="Henrissat B."/>
            <person name="Duncan S.H."/>
            <person name="Flint H.J."/>
        </authorList>
    </citation>
    <scope>NUCLEOTIDE SEQUENCE</scope>
    <source>
        <strain evidence="5">NBRC 105001</strain>
    </source>
</reference>
<dbReference type="EMBL" id="BSOU01000003">
    <property type="protein sequence ID" value="GLR74526.1"/>
    <property type="molecule type" value="Genomic_DNA"/>
</dbReference>
<dbReference type="Proteomes" id="UP000239273">
    <property type="component" value="Unassembled WGS sequence"/>
</dbReference>
<reference evidence="8" key="3">
    <citation type="journal article" date="2019" name="Int. J. Syst. Evol. Microbiol.">
        <title>The Global Catalogue of Microorganisms (GCM) 10K type strain sequencing project: providing services to taxonomists for standard genome sequencing and annotation.</title>
        <authorList>
            <consortium name="The Broad Institute Genomics Platform"/>
            <consortium name="The Broad Institute Genome Sequencing Center for Infectious Disease"/>
            <person name="Wu L."/>
            <person name="Ma J."/>
        </authorList>
    </citation>
    <scope>NUCLEOTIDE SEQUENCE [LARGE SCALE GENOMIC DNA]</scope>
    <source>
        <strain evidence="8">NBRC 105001</strain>
    </source>
</reference>
<evidence type="ECO:0000256" key="3">
    <source>
        <dbReference type="ARBA" id="ARBA00022840"/>
    </source>
</evidence>
<dbReference type="InterPro" id="IPR029000">
    <property type="entry name" value="Cyclophilin-like_dom_sf"/>
</dbReference>
<protein>
    <submittedName>
        <fullName evidence="6">Allophanate hydrolase</fullName>
    </submittedName>
</protein>
<evidence type="ECO:0000313" key="8">
    <source>
        <dbReference type="Proteomes" id="UP001156660"/>
    </source>
</evidence>
<dbReference type="InterPro" id="IPR003833">
    <property type="entry name" value="CT_C_D"/>
</dbReference>
<gene>
    <name evidence="5" type="primary">ybgJ</name>
    <name evidence="6" type="ORF">BTO23_04670</name>
    <name evidence="5" type="ORF">GCM10007855_14000</name>
</gene>
<keyword evidence="1" id="KW-0547">Nucleotide-binding</keyword>
<keyword evidence="8" id="KW-1185">Reference proteome</keyword>
<dbReference type="EMBL" id="MSCP01000001">
    <property type="protein sequence ID" value="PQJ93392.1"/>
    <property type="molecule type" value="Genomic_DNA"/>
</dbReference>
<dbReference type="Gene3D" id="3.30.1360.40">
    <property type="match status" value="1"/>
</dbReference>
<dbReference type="NCBIfam" id="TIGR00370">
    <property type="entry name" value="5-oxoprolinase subunit PxpB"/>
    <property type="match status" value="1"/>
</dbReference>
<evidence type="ECO:0000313" key="5">
    <source>
        <dbReference type="EMBL" id="GLR74526.1"/>
    </source>
</evidence>
<dbReference type="GO" id="GO:0005524">
    <property type="term" value="F:ATP binding"/>
    <property type="evidence" value="ECO:0007669"/>
    <property type="project" value="UniProtKB-KW"/>
</dbReference>
<evidence type="ECO:0000259" key="4">
    <source>
        <dbReference type="SMART" id="SM00796"/>
    </source>
</evidence>
<accession>A0A2S7XJ31</accession>
<comment type="caution">
    <text evidence="6">The sequence shown here is derived from an EMBL/GenBank/DDBJ whole genome shotgun (WGS) entry which is preliminary data.</text>
</comment>
<dbReference type="AlphaFoldDB" id="A0A2S7XJ31"/>
<dbReference type="RefSeq" id="WP_245922076.1">
    <property type="nucleotide sequence ID" value="NZ_BSOU01000003.1"/>
</dbReference>
<keyword evidence="3" id="KW-0067">ATP-binding</keyword>
<organism evidence="6 7">
    <name type="scientific">Aliivibrio sifiae</name>
    <dbReference type="NCBI Taxonomy" id="566293"/>
    <lineage>
        <taxon>Bacteria</taxon>
        <taxon>Pseudomonadati</taxon>
        <taxon>Pseudomonadota</taxon>
        <taxon>Gammaproteobacteria</taxon>
        <taxon>Vibrionales</taxon>
        <taxon>Vibrionaceae</taxon>
        <taxon>Aliivibrio</taxon>
    </lineage>
</organism>